<evidence type="ECO:0000313" key="2">
    <source>
        <dbReference type="Proteomes" id="UP001056120"/>
    </source>
</evidence>
<protein>
    <submittedName>
        <fullName evidence="1">Uncharacterized protein</fullName>
    </submittedName>
</protein>
<comment type="caution">
    <text evidence="1">The sequence shown here is derived from an EMBL/GenBank/DDBJ whole genome shotgun (WGS) entry which is preliminary data.</text>
</comment>
<proteinExistence type="predicted"/>
<accession>A0ACB9ESB1</accession>
<gene>
    <name evidence="1" type="ORF">L1987_51880</name>
</gene>
<reference evidence="1 2" key="2">
    <citation type="journal article" date="2022" name="Mol. Ecol. Resour.">
        <title>The genomes of chicory, endive, great burdock and yacon provide insights into Asteraceae paleo-polyploidization history and plant inulin production.</title>
        <authorList>
            <person name="Fan W."/>
            <person name="Wang S."/>
            <person name="Wang H."/>
            <person name="Wang A."/>
            <person name="Jiang F."/>
            <person name="Liu H."/>
            <person name="Zhao H."/>
            <person name="Xu D."/>
            <person name="Zhang Y."/>
        </authorList>
    </citation>
    <scope>NUCLEOTIDE SEQUENCE [LARGE SCALE GENOMIC DNA]</scope>
    <source>
        <strain evidence="2">cv. Yunnan</strain>
        <tissue evidence="1">Leaves</tissue>
    </source>
</reference>
<organism evidence="1 2">
    <name type="scientific">Smallanthus sonchifolius</name>
    <dbReference type="NCBI Taxonomy" id="185202"/>
    <lineage>
        <taxon>Eukaryota</taxon>
        <taxon>Viridiplantae</taxon>
        <taxon>Streptophyta</taxon>
        <taxon>Embryophyta</taxon>
        <taxon>Tracheophyta</taxon>
        <taxon>Spermatophyta</taxon>
        <taxon>Magnoliopsida</taxon>
        <taxon>eudicotyledons</taxon>
        <taxon>Gunneridae</taxon>
        <taxon>Pentapetalae</taxon>
        <taxon>asterids</taxon>
        <taxon>campanulids</taxon>
        <taxon>Asterales</taxon>
        <taxon>Asteraceae</taxon>
        <taxon>Asteroideae</taxon>
        <taxon>Heliantheae alliance</taxon>
        <taxon>Millerieae</taxon>
        <taxon>Smallanthus</taxon>
    </lineage>
</organism>
<sequence length="495" mass="58523">MFEHEHPLNFIDLWSKQLKHEEEDEESEEETEDLIANQDFRCLCFRCDEEINWFHRYYYTCGQCDYSIHKFCAELPERLEGICDVGHTLYFFCKWISSVWKCDRCKMSHKAEVPGYRCPRCTGKTIKNYKDAEYPDLLHLPFPDPSYSILKHLFFKKNGPCTLEVPNDVTKTHDNISHQHSLVSSRIKSISFHDPMKRIELLCNGCLRPITTTPIYMCANEDDHCNFVLHEWCSRLPTELKDHHDHPEHTLILHSTVPDKFFGVFKCDICSLPCNGFAYYCRKCEYHIDVNCAFLPKEITHTSHPNHLLSKVILSYDTYYKCKMCGQYLRGYRISFGCHICDNFHLHPECALLITETTTHMCDRHPMKLSYFPIENHKSEYFCEICEEEFDPNFPFYHCHKCMQSMHPACAPSILRYETYTSTEYGRAIYKFVNVKFGGTYNNIKVHEHPLSFVQGIESDGKCFKCNYKLRFQMIFKCLNCKFAVDIDCFKYLSR</sequence>
<name>A0ACB9ESB1_9ASTR</name>
<dbReference type="EMBL" id="CM042034">
    <property type="protein sequence ID" value="KAI3761463.1"/>
    <property type="molecule type" value="Genomic_DNA"/>
</dbReference>
<reference evidence="2" key="1">
    <citation type="journal article" date="2022" name="Mol. Ecol. Resour.">
        <title>The genomes of chicory, endive, great burdock and yacon provide insights into Asteraceae palaeo-polyploidization history and plant inulin production.</title>
        <authorList>
            <person name="Fan W."/>
            <person name="Wang S."/>
            <person name="Wang H."/>
            <person name="Wang A."/>
            <person name="Jiang F."/>
            <person name="Liu H."/>
            <person name="Zhao H."/>
            <person name="Xu D."/>
            <person name="Zhang Y."/>
        </authorList>
    </citation>
    <scope>NUCLEOTIDE SEQUENCE [LARGE SCALE GENOMIC DNA]</scope>
    <source>
        <strain evidence="2">cv. Yunnan</strain>
    </source>
</reference>
<dbReference type="Proteomes" id="UP001056120">
    <property type="component" value="Linkage Group LG17"/>
</dbReference>
<keyword evidence="2" id="KW-1185">Reference proteome</keyword>
<evidence type="ECO:0000313" key="1">
    <source>
        <dbReference type="EMBL" id="KAI3761463.1"/>
    </source>
</evidence>